<dbReference type="Gene3D" id="3.30.300.30">
    <property type="match status" value="1"/>
</dbReference>
<evidence type="ECO:0000313" key="11">
    <source>
        <dbReference type="Proteomes" id="UP000279457"/>
    </source>
</evidence>
<evidence type="ECO:0000256" key="8">
    <source>
        <dbReference type="RuleBase" id="RU364102"/>
    </source>
</evidence>
<dbReference type="GO" id="GO:0009279">
    <property type="term" value="C:cell outer membrane"/>
    <property type="evidence" value="ECO:0007669"/>
    <property type="project" value="UniProtKB-SubCell"/>
</dbReference>
<reference evidence="10 11" key="1">
    <citation type="submission" date="2018-10" db="EMBL/GenBank/DDBJ databases">
        <title>Draft genome sequence for the type isolate of Erwinia psidii, agent causal of bacterial blight in guava (Psidium guajava) and wilt and die-back of Eucalyptus spp.</title>
        <authorList>
            <person name="Hermenegildo P.S."/>
            <person name="Santos S.A."/>
            <person name="Guimaraes L.M.S."/>
            <person name="Vidigal P.M.P."/>
            <person name="Pereira I.C."/>
            <person name="Badel J.L."/>
            <person name="Alfenas-Zerbini P."/>
            <person name="Ferreira M.A.S.V."/>
            <person name="Alfenas A.C."/>
        </authorList>
    </citation>
    <scope>NUCLEOTIDE SEQUENCE [LARGE SCALE GENOMIC DNA]</scope>
    <source>
        <strain evidence="10 11">IBSBF 435</strain>
    </source>
</reference>
<dbReference type="PANTHER" id="PTHR30046:SF2">
    <property type="entry name" value="YOP PROTEINS TRANSLOCATION LIPOPROTEIN J"/>
    <property type="match status" value="1"/>
</dbReference>
<comment type="subcellular location">
    <subcellularLocation>
        <location evidence="1">Cell outer membrane</location>
        <topology evidence="1">Lipid-anchor</topology>
    </subcellularLocation>
</comment>
<proteinExistence type="inferred from homology"/>
<keyword evidence="5 8" id="KW-0564">Palmitate</keyword>
<dbReference type="RefSeq" id="WP_124231362.1">
    <property type="nucleotide sequence ID" value="NZ_RHHM01000001.1"/>
</dbReference>
<keyword evidence="3 8" id="KW-0732">Signal</keyword>
<feature type="transmembrane region" description="Helical" evidence="8">
    <location>
        <begin position="213"/>
        <end position="231"/>
    </location>
</feature>
<keyword evidence="6 8" id="KW-0998">Cell outer membrane</keyword>
<dbReference type="PROSITE" id="PS51257">
    <property type="entry name" value="PROKAR_LIPOPROTEIN"/>
    <property type="match status" value="1"/>
</dbReference>
<dbReference type="InterPro" id="IPR006182">
    <property type="entry name" value="FliF_N_dom"/>
</dbReference>
<evidence type="ECO:0000256" key="1">
    <source>
        <dbReference type="ARBA" id="ARBA00004459"/>
    </source>
</evidence>
<dbReference type="AlphaFoldDB" id="A0A3N6TXC4"/>
<comment type="caution">
    <text evidence="10">The sequence shown here is derived from an EMBL/GenBank/DDBJ whole genome shotgun (WGS) entry which is preliminary data.</text>
</comment>
<dbReference type="NCBIfam" id="TIGR02544">
    <property type="entry name" value="III_secr_YscJ"/>
    <property type="match status" value="1"/>
</dbReference>
<dbReference type="EMBL" id="RHHM01000001">
    <property type="protein sequence ID" value="RQM39912.1"/>
    <property type="molecule type" value="Genomic_DNA"/>
</dbReference>
<dbReference type="Proteomes" id="UP000279457">
    <property type="component" value="Unassembled WGS sequence"/>
</dbReference>
<evidence type="ECO:0000313" key="10">
    <source>
        <dbReference type="EMBL" id="RQM39912.1"/>
    </source>
</evidence>
<evidence type="ECO:0000256" key="6">
    <source>
        <dbReference type="ARBA" id="ARBA00023237"/>
    </source>
</evidence>
<keyword evidence="4 8" id="KW-0472">Membrane</keyword>
<accession>A0A3N6TXC4</accession>
<dbReference type="Gene3D" id="3.30.70.1530">
    <property type="entry name" value="Hypothetical protein rpa1041"/>
    <property type="match status" value="1"/>
</dbReference>
<feature type="domain" description="Flagellar M-ring N-terminal" evidence="9">
    <location>
        <begin position="26"/>
        <end position="182"/>
    </location>
</feature>
<dbReference type="PRINTS" id="PR01338">
    <property type="entry name" value="TYPE3OMKPROT"/>
</dbReference>
<keyword evidence="11" id="KW-1185">Reference proteome</keyword>
<sequence>MSAFLIKYLPVILLVIFLSGCNDNLQLHHDLSEEAANAVVAELEHRGIKASKYQDKSGYTVSVAASDFSFAVKVLHSAGLPPQTHTSLGVIFHKDGLISSPLEERARYIFALSQELEFTLSQIDGVVVARVHVVLPERISLAEPVQPASAAVFIKYKKINNLEKMRSDIRKLIISSLPGMTDAGDEKLAISFIPAEQLTDKHRLTVNRNTRGIILYFTASFFLLLAFFFLIKRNRK</sequence>
<dbReference type="OrthoDB" id="115186at2"/>
<dbReference type="InterPro" id="IPR045851">
    <property type="entry name" value="AMP-bd_C_sf"/>
</dbReference>
<dbReference type="PANTHER" id="PTHR30046">
    <property type="entry name" value="FLAGELLAR M-RING PROTEIN"/>
    <property type="match status" value="1"/>
</dbReference>
<comment type="similarity">
    <text evidence="2 8">Belongs to the YscJ lipoprotein family.</text>
</comment>
<evidence type="ECO:0000259" key="9">
    <source>
        <dbReference type="Pfam" id="PF01514"/>
    </source>
</evidence>
<keyword evidence="8" id="KW-0812">Transmembrane</keyword>
<dbReference type="Pfam" id="PF01514">
    <property type="entry name" value="YscJ_FliF"/>
    <property type="match status" value="1"/>
</dbReference>
<name>A0A3N6TXC4_9GAMM</name>
<evidence type="ECO:0000256" key="7">
    <source>
        <dbReference type="ARBA" id="ARBA00023288"/>
    </source>
</evidence>
<protein>
    <recommendedName>
        <fullName evidence="8">Lipoprotein</fullName>
    </recommendedName>
</protein>
<dbReference type="GO" id="GO:0009306">
    <property type="term" value="P:protein secretion"/>
    <property type="evidence" value="ECO:0007669"/>
    <property type="project" value="InterPro"/>
</dbReference>
<evidence type="ECO:0000256" key="3">
    <source>
        <dbReference type="ARBA" id="ARBA00022729"/>
    </source>
</evidence>
<organism evidence="10 11">
    <name type="scientific">Erwinia psidii</name>
    <dbReference type="NCBI Taxonomy" id="69224"/>
    <lineage>
        <taxon>Bacteria</taxon>
        <taxon>Pseudomonadati</taxon>
        <taxon>Pseudomonadota</taxon>
        <taxon>Gammaproteobacteria</taxon>
        <taxon>Enterobacterales</taxon>
        <taxon>Erwiniaceae</taxon>
        <taxon>Erwinia</taxon>
    </lineage>
</organism>
<gene>
    <name evidence="10" type="ORF">EB241_00945</name>
</gene>
<dbReference type="InterPro" id="IPR043427">
    <property type="entry name" value="YscJ/FliF"/>
</dbReference>
<evidence type="ECO:0000256" key="5">
    <source>
        <dbReference type="ARBA" id="ARBA00023139"/>
    </source>
</evidence>
<evidence type="ECO:0000256" key="2">
    <source>
        <dbReference type="ARBA" id="ARBA00009509"/>
    </source>
</evidence>
<keyword evidence="7 8" id="KW-0449">Lipoprotein</keyword>
<keyword evidence="8" id="KW-1133">Transmembrane helix</keyword>
<evidence type="ECO:0000256" key="4">
    <source>
        <dbReference type="ARBA" id="ARBA00023136"/>
    </source>
</evidence>
<dbReference type="InterPro" id="IPR003282">
    <property type="entry name" value="T3SS_SctJ"/>
</dbReference>